<reference evidence="1" key="4">
    <citation type="submission" date="2025-09" db="UniProtKB">
        <authorList>
            <consortium name="Ensembl"/>
        </authorList>
    </citation>
    <scope>IDENTIFICATION</scope>
</reference>
<dbReference type="SUPFAM" id="SSF57924">
    <property type="entry name" value="Inhibitor of apoptosis (IAP) repeat"/>
    <property type="match status" value="1"/>
</dbReference>
<dbReference type="PANTHER" id="PTHR10044:SF139">
    <property type="entry name" value="DEATH-ASSOCIATED INHIBITOR OF APOPTOSIS 2"/>
    <property type="match status" value="1"/>
</dbReference>
<proteinExistence type="predicted"/>
<sequence length="210" mass="23506">MLVDSFCSNLKYQTMFHNIDRVSQHAAAMDYSSKSNRIQSLENFPSAPVNPIQLAIHGFYFTGVEDCVVCFSCENSVRNWKLGDKEGDKKWHKPDCVFFNSLSQTAPMEVSTTTANLSTNASTPMESLSNEPSVSGLFHNRNINTSQQPNQNEALLIDIGNNEGTTNANPVNDTNISTPNHQDMNHFVNTNPTEFTSFLEYLDLSKEVDR</sequence>
<accession>F6RNN9</accession>
<keyword evidence="2" id="KW-1185">Reference proteome</keyword>
<dbReference type="STRING" id="7719.ENSCINP00000001481"/>
<dbReference type="Gene3D" id="1.10.1170.10">
    <property type="entry name" value="Inhibitor Of Apoptosis Protein (2mihbC-IAP-1), Chain A"/>
    <property type="match status" value="1"/>
</dbReference>
<dbReference type="FunFam" id="1.10.1170.10:FF:000018">
    <property type="entry name" value="X-linked inhibitor of apoptosis"/>
    <property type="match status" value="1"/>
</dbReference>
<evidence type="ECO:0000313" key="2">
    <source>
        <dbReference type="Proteomes" id="UP000008144"/>
    </source>
</evidence>
<dbReference type="AlphaFoldDB" id="F6RNN9"/>
<dbReference type="OMA" id="NHFVNTN"/>
<dbReference type="Proteomes" id="UP000008144">
    <property type="component" value="Chromosome 12"/>
</dbReference>
<evidence type="ECO:0000313" key="1">
    <source>
        <dbReference type="Ensembl" id="ENSCINP00000001481.3"/>
    </source>
</evidence>
<name>F6RNN9_CIOIN</name>
<reference evidence="1" key="3">
    <citation type="submission" date="2025-08" db="UniProtKB">
        <authorList>
            <consortium name="Ensembl"/>
        </authorList>
    </citation>
    <scope>IDENTIFICATION</scope>
</reference>
<reference evidence="1" key="2">
    <citation type="journal article" date="2008" name="Genome Biol.">
        <title>Improved genome assembly and evidence-based global gene model set for the chordate Ciona intestinalis: new insight into intron and operon populations.</title>
        <authorList>
            <person name="Satou Y."/>
            <person name="Mineta K."/>
            <person name="Ogasawara M."/>
            <person name="Sasakura Y."/>
            <person name="Shoguchi E."/>
            <person name="Ueno K."/>
            <person name="Yamada L."/>
            <person name="Matsumoto J."/>
            <person name="Wasserscheid J."/>
            <person name="Dewar K."/>
            <person name="Wiley G.B."/>
            <person name="Macmil S.L."/>
            <person name="Roe B.A."/>
            <person name="Zeller R.W."/>
            <person name="Hastings K.E."/>
            <person name="Lemaire P."/>
            <person name="Lindquist E."/>
            <person name="Endo T."/>
            <person name="Hotta K."/>
            <person name="Inaba K."/>
        </authorList>
    </citation>
    <scope>NUCLEOTIDE SEQUENCE [LARGE SCALE GENOMIC DNA]</scope>
    <source>
        <strain evidence="1">wild type</strain>
    </source>
</reference>
<dbReference type="PANTHER" id="PTHR10044">
    <property type="entry name" value="INHIBITOR OF APOPTOSIS"/>
    <property type="match status" value="1"/>
</dbReference>
<organism evidence="1 2">
    <name type="scientific">Ciona intestinalis</name>
    <name type="common">Transparent sea squirt</name>
    <name type="synonym">Ascidia intestinalis</name>
    <dbReference type="NCBI Taxonomy" id="7719"/>
    <lineage>
        <taxon>Eukaryota</taxon>
        <taxon>Metazoa</taxon>
        <taxon>Chordata</taxon>
        <taxon>Tunicata</taxon>
        <taxon>Ascidiacea</taxon>
        <taxon>Phlebobranchia</taxon>
        <taxon>Cionidae</taxon>
        <taxon>Ciona</taxon>
    </lineage>
</organism>
<protein>
    <submittedName>
        <fullName evidence="1">Uncharacterized protein</fullName>
    </submittedName>
</protein>
<dbReference type="SMART" id="SM00238">
    <property type="entry name" value="BIR"/>
    <property type="match status" value="1"/>
</dbReference>
<dbReference type="HOGENOM" id="CLU_1312607_0_0_1"/>
<dbReference type="InParanoid" id="F6RNN9"/>
<dbReference type="Pfam" id="PF00653">
    <property type="entry name" value="BIR"/>
    <property type="match status" value="1"/>
</dbReference>
<dbReference type="PROSITE" id="PS50143">
    <property type="entry name" value="BIR_REPEAT_2"/>
    <property type="match status" value="1"/>
</dbReference>
<dbReference type="InterPro" id="IPR001370">
    <property type="entry name" value="BIR_rpt"/>
</dbReference>
<reference evidence="2" key="1">
    <citation type="journal article" date="2002" name="Science">
        <title>The draft genome of Ciona intestinalis: insights into chordate and vertebrate origins.</title>
        <authorList>
            <person name="Dehal P."/>
            <person name="Satou Y."/>
            <person name="Campbell R.K."/>
            <person name="Chapman J."/>
            <person name="Degnan B."/>
            <person name="De Tomaso A."/>
            <person name="Davidson B."/>
            <person name="Di Gregorio A."/>
            <person name="Gelpke M."/>
            <person name="Goodstein D.M."/>
            <person name="Harafuji N."/>
            <person name="Hastings K.E."/>
            <person name="Ho I."/>
            <person name="Hotta K."/>
            <person name="Huang W."/>
            <person name="Kawashima T."/>
            <person name="Lemaire P."/>
            <person name="Martinez D."/>
            <person name="Meinertzhagen I.A."/>
            <person name="Necula S."/>
            <person name="Nonaka M."/>
            <person name="Putnam N."/>
            <person name="Rash S."/>
            <person name="Saiga H."/>
            <person name="Satake M."/>
            <person name="Terry A."/>
            <person name="Yamada L."/>
            <person name="Wang H.G."/>
            <person name="Awazu S."/>
            <person name="Azumi K."/>
            <person name="Boore J."/>
            <person name="Branno M."/>
            <person name="Chin-Bow S."/>
            <person name="DeSantis R."/>
            <person name="Doyle S."/>
            <person name="Francino P."/>
            <person name="Keys D.N."/>
            <person name="Haga S."/>
            <person name="Hayashi H."/>
            <person name="Hino K."/>
            <person name="Imai K.S."/>
            <person name="Inaba K."/>
            <person name="Kano S."/>
            <person name="Kobayashi K."/>
            <person name="Kobayashi M."/>
            <person name="Lee B.I."/>
            <person name="Makabe K.W."/>
            <person name="Manohar C."/>
            <person name="Matassi G."/>
            <person name="Medina M."/>
            <person name="Mochizuki Y."/>
            <person name="Mount S."/>
            <person name="Morishita T."/>
            <person name="Miura S."/>
            <person name="Nakayama A."/>
            <person name="Nishizaka S."/>
            <person name="Nomoto H."/>
            <person name="Ohta F."/>
            <person name="Oishi K."/>
            <person name="Rigoutsos I."/>
            <person name="Sano M."/>
            <person name="Sasaki A."/>
            <person name="Sasakura Y."/>
            <person name="Shoguchi E."/>
            <person name="Shin-i T."/>
            <person name="Spagnuolo A."/>
            <person name="Stainier D."/>
            <person name="Suzuki M.M."/>
            <person name="Tassy O."/>
            <person name="Takatori N."/>
            <person name="Tokuoka M."/>
            <person name="Yagi K."/>
            <person name="Yoshizaki F."/>
            <person name="Wada S."/>
            <person name="Zhang C."/>
            <person name="Hyatt P.D."/>
            <person name="Larimer F."/>
            <person name="Detter C."/>
            <person name="Doggett N."/>
            <person name="Glavina T."/>
            <person name="Hawkins T."/>
            <person name="Richardson P."/>
            <person name="Lucas S."/>
            <person name="Kohara Y."/>
            <person name="Levine M."/>
            <person name="Satoh N."/>
            <person name="Rokhsar D.S."/>
        </authorList>
    </citation>
    <scope>NUCLEOTIDE SEQUENCE [LARGE SCALE GENOMIC DNA]</scope>
</reference>
<dbReference type="Ensembl" id="ENSCINT00000001481.3">
    <property type="protein sequence ID" value="ENSCINP00000001481.3"/>
    <property type="gene ID" value="ENSCING00000000815.3"/>
</dbReference>
<dbReference type="GeneTree" id="ENSGT00660000096680"/>
<dbReference type="InterPro" id="IPR050784">
    <property type="entry name" value="IAP"/>
</dbReference>
<dbReference type="EMBL" id="EAAA01000869">
    <property type="status" value="NOT_ANNOTATED_CDS"/>
    <property type="molecule type" value="Genomic_DNA"/>
</dbReference>